<keyword evidence="2" id="KW-1185">Reference proteome</keyword>
<organism evidence="1 2">
    <name type="scientific">Leucogyrophana mollusca</name>
    <dbReference type="NCBI Taxonomy" id="85980"/>
    <lineage>
        <taxon>Eukaryota</taxon>
        <taxon>Fungi</taxon>
        <taxon>Dikarya</taxon>
        <taxon>Basidiomycota</taxon>
        <taxon>Agaricomycotina</taxon>
        <taxon>Agaricomycetes</taxon>
        <taxon>Agaricomycetidae</taxon>
        <taxon>Boletales</taxon>
        <taxon>Boletales incertae sedis</taxon>
        <taxon>Leucogyrophana</taxon>
    </lineage>
</organism>
<name>A0ACB8B5X6_9AGAM</name>
<evidence type="ECO:0000313" key="1">
    <source>
        <dbReference type="EMBL" id="KAH7921180.1"/>
    </source>
</evidence>
<protein>
    <submittedName>
        <fullName evidence="1">Uncharacterized protein</fullName>
    </submittedName>
</protein>
<dbReference type="Proteomes" id="UP000790709">
    <property type="component" value="Unassembled WGS sequence"/>
</dbReference>
<dbReference type="EMBL" id="MU266538">
    <property type="protein sequence ID" value="KAH7921180.1"/>
    <property type="molecule type" value="Genomic_DNA"/>
</dbReference>
<comment type="caution">
    <text evidence="1">The sequence shown here is derived from an EMBL/GenBank/DDBJ whole genome shotgun (WGS) entry which is preliminary data.</text>
</comment>
<gene>
    <name evidence="1" type="ORF">BV22DRAFT_747146</name>
</gene>
<proteinExistence type="predicted"/>
<accession>A0ACB8B5X6</accession>
<reference evidence="1" key="1">
    <citation type="journal article" date="2021" name="New Phytol.">
        <title>Evolutionary innovations through gain and loss of genes in the ectomycorrhizal Boletales.</title>
        <authorList>
            <person name="Wu G."/>
            <person name="Miyauchi S."/>
            <person name="Morin E."/>
            <person name="Kuo A."/>
            <person name="Drula E."/>
            <person name="Varga T."/>
            <person name="Kohler A."/>
            <person name="Feng B."/>
            <person name="Cao Y."/>
            <person name="Lipzen A."/>
            <person name="Daum C."/>
            <person name="Hundley H."/>
            <person name="Pangilinan J."/>
            <person name="Johnson J."/>
            <person name="Barry K."/>
            <person name="LaButti K."/>
            <person name="Ng V."/>
            <person name="Ahrendt S."/>
            <person name="Min B."/>
            <person name="Choi I.G."/>
            <person name="Park H."/>
            <person name="Plett J.M."/>
            <person name="Magnuson J."/>
            <person name="Spatafora J.W."/>
            <person name="Nagy L.G."/>
            <person name="Henrissat B."/>
            <person name="Grigoriev I.V."/>
            <person name="Yang Z.L."/>
            <person name="Xu J."/>
            <person name="Martin F.M."/>
        </authorList>
    </citation>
    <scope>NUCLEOTIDE SEQUENCE</scope>
    <source>
        <strain evidence="1">KUC20120723A-06</strain>
    </source>
</reference>
<sequence>MVGHMLPVSPKLATLAPPPSIRLMGTSMLMIDSSAGRPLMIKVSRGLRDILNQNSKVLVFLKTSPDQSGRSPGNSKGHTSRKGGVVHNSEPALANQLATQGRMHSQGCTEGMKKSGLEYPHKDLHSWAGVRQNRHAMFCDGASHRVERVCSWRGGVEDRKTDEHRHPQEPPAPRPAPVPISRPHWSMADPHRTCRGDKNVRSSDARRRLTVPGNWKSGWVENGGIRVNSEGNHGADPHDCVKGTSHNQPLWIRNSSTRSIEHA</sequence>
<evidence type="ECO:0000313" key="2">
    <source>
        <dbReference type="Proteomes" id="UP000790709"/>
    </source>
</evidence>